<dbReference type="OrthoDB" id="9811006at2"/>
<comment type="similarity">
    <text evidence="1">Belongs to the UPF0312 family.</text>
</comment>
<gene>
    <name evidence="3" type="ORF">E6C55_00810</name>
</gene>
<protein>
    <submittedName>
        <fullName evidence="3">YceI family protein</fullName>
    </submittedName>
</protein>
<accession>A0A4V6RXR0</accession>
<dbReference type="SUPFAM" id="SSF101874">
    <property type="entry name" value="YceI-like"/>
    <property type="match status" value="1"/>
</dbReference>
<evidence type="ECO:0000313" key="4">
    <source>
        <dbReference type="Proteomes" id="UP000310636"/>
    </source>
</evidence>
<dbReference type="InterPro" id="IPR007372">
    <property type="entry name" value="Lipid/polyisoprenoid-bd_YceI"/>
</dbReference>
<dbReference type="PANTHER" id="PTHR34406">
    <property type="entry name" value="PROTEIN YCEI"/>
    <property type="match status" value="1"/>
</dbReference>
<dbReference type="InterPro" id="IPR036761">
    <property type="entry name" value="TTHA0802/YceI-like_sf"/>
</dbReference>
<reference evidence="3 4" key="1">
    <citation type="submission" date="2019-04" db="EMBL/GenBank/DDBJ databases">
        <title>Cohnella sp. nov. isolated from preserved vegetables.</title>
        <authorList>
            <person name="Lin S.-Y."/>
            <person name="Hung M.-H."/>
            <person name="Young C.-C."/>
        </authorList>
    </citation>
    <scope>NUCLEOTIDE SEQUENCE [LARGE SCALE GENOMIC DNA]</scope>
    <source>
        <strain evidence="3 4">CC-MHH1044</strain>
    </source>
</reference>
<comment type="caution">
    <text evidence="3">The sequence shown here is derived from an EMBL/GenBank/DDBJ whole genome shotgun (WGS) entry which is preliminary data.</text>
</comment>
<dbReference type="SMART" id="SM00867">
    <property type="entry name" value="YceI"/>
    <property type="match status" value="1"/>
</dbReference>
<name>A0A4V6RXR0_9BACL</name>
<sequence length="245" mass="25646">MRIKKKGWLIGGALAVVILGTGAYTWSNDYLGNNVDIEGVIPADASPAPSSSGSSAESASGSSAASGAAVAGEQLNGNWTISDGSKLYLSVTTSRETVNFEDEAVSGSWTLNVDDASQTTAEGKMIMDSLGSGNSMRDGHVKGTEYLNVSEFPEATFQATSFEGIPAEWTEGVASDIKITGTLTVKDIAKEVTFDAKTMYRAGQVLLSAATVVTFADFGMENPHSVVLDTQNDLTVQLELVLEKA</sequence>
<organism evidence="3 4">
    <name type="scientific">Cohnella fermenti</name>
    <dbReference type="NCBI Taxonomy" id="2565925"/>
    <lineage>
        <taxon>Bacteria</taxon>
        <taxon>Bacillati</taxon>
        <taxon>Bacillota</taxon>
        <taxon>Bacilli</taxon>
        <taxon>Bacillales</taxon>
        <taxon>Paenibacillaceae</taxon>
        <taxon>Cohnella</taxon>
    </lineage>
</organism>
<evidence type="ECO:0000259" key="2">
    <source>
        <dbReference type="SMART" id="SM00867"/>
    </source>
</evidence>
<dbReference type="EMBL" id="SSOB01000001">
    <property type="protein sequence ID" value="THF84556.1"/>
    <property type="molecule type" value="Genomic_DNA"/>
</dbReference>
<feature type="domain" description="Lipid/polyisoprenoid-binding YceI-like" evidence="2">
    <location>
        <begin position="78"/>
        <end position="241"/>
    </location>
</feature>
<evidence type="ECO:0000313" key="3">
    <source>
        <dbReference type="EMBL" id="THF84556.1"/>
    </source>
</evidence>
<dbReference type="Pfam" id="PF04264">
    <property type="entry name" value="YceI"/>
    <property type="match status" value="1"/>
</dbReference>
<dbReference type="Proteomes" id="UP000310636">
    <property type="component" value="Unassembled WGS sequence"/>
</dbReference>
<evidence type="ECO:0000256" key="1">
    <source>
        <dbReference type="ARBA" id="ARBA00008812"/>
    </source>
</evidence>
<dbReference type="RefSeq" id="WP_136367871.1">
    <property type="nucleotide sequence ID" value="NZ_SSOB01000001.1"/>
</dbReference>
<dbReference type="AlphaFoldDB" id="A0A4V6RXR0"/>
<keyword evidence="4" id="KW-1185">Reference proteome</keyword>
<dbReference type="Gene3D" id="2.40.128.110">
    <property type="entry name" value="Lipid/polyisoprenoid-binding, YceI-like"/>
    <property type="match status" value="1"/>
</dbReference>
<proteinExistence type="inferred from homology"/>
<dbReference type="PANTHER" id="PTHR34406:SF1">
    <property type="entry name" value="PROTEIN YCEI"/>
    <property type="match status" value="1"/>
</dbReference>